<dbReference type="Pfam" id="PF01648">
    <property type="entry name" value="ACPS"/>
    <property type="match status" value="1"/>
</dbReference>
<feature type="domain" description="4'-phosphopantetheinyl transferase" evidence="3">
    <location>
        <begin position="74"/>
        <end position="139"/>
    </location>
</feature>
<dbReference type="SUPFAM" id="SSF56214">
    <property type="entry name" value="4'-phosphopantetheinyl transferase"/>
    <property type="match status" value="2"/>
</dbReference>
<protein>
    <submittedName>
        <fullName evidence="4">4'-phosphopantetheinyl transferase superfamily protein</fullName>
    </submittedName>
</protein>
<dbReference type="InterPro" id="IPR037143">
    <property type="entry name" value="4-PPantetheinyl_Trfase_dom_sf"/>
</dbReference>
<dbReference type="GO" id="GO:0005829">
    <property type="term" value="C:cytosol"/>
    <property type="evidence" value="ECO:0007669"/>
    <property type="project" value="TreeGrafter"/>
</dbReference>
<dbReference type="PANTHER" id="PTHR12215:SF10">
    <property type="entry name" value="L-AMINOADIPATE-SEMIALDEHYDE DEHYDROGENASE-PHOSPHOPANTETHEINYL TRANSFERASE"/>
    <property type="match status" value="1"/>
</dbReference>
<evidence type="ECO:0000313" key="5">
    <source>
        <dbReference type="Proteomes" id="UP000515928"/>
    </source>
</evidence>
<dbReference type="InterPro" id="IPR008278">
    <property type="entry name" value="4-PPantetheinyl_Trfase_dom"/>
</dbReference>
<dbReference type="RefSeq" id="WP_187533020.1">
    <property type="nucleotide sequence ID" value="NZ_CP060715.1"/>
</dbReference>
<gene>
    <name evidence="4" type="ORF">H9L01_05700</name>
</gene>
<evidence type="ECO:0000259" key="3">
    <source>
        <dbReference type="Pfam" id="PF01648"/>
    </source>
</evidence>
<dbReference type="EMBL" id="CP060715">
    <property type="protein sequence ID" value="QNN59886.1"/>
    <property type="molecule type" value="Genomic_DNA"/>
</dbReference>
<evidence type="ECO:0000313" key="4">
    <source>
        <dbReference type="EMBL" id="QNN59886.1"/>
    </source>
</evidence>
<proteinExistence type="inferred from homology"/>
<dbReference type="PANTHER" id="PTHR12215">
    <property type="entry name" value="PHOSPHOPANTETHEINE TRANSFERASE"/>
    <property type="match status" value="1"/>
</dbReference>
<dbReference type="GO" id="GO:0000287">
    <property type="term" value="F:magnesium ion binding"/>
    <property type="evidence" value="ECO:0007669"/>
    <property type="project" value="InterPro"/>
</dbReference>
<dbReference type="InterPro" id="IPR050559">
    <property type="entry name" value="P-Pant_transferase_sf"/>
</dbReference>
<keyword evidence="2 4" id="KW-0808">Transferase</keyword>
<dbReference type="AlphaFoldDB" id="A0A7G9RWB1"/>
<dbReference type="Gene3D" id="3.90.470.20">
    <property type="entry name" value="4'-phosphopantetheinyl transferase domain"/>
    <property type="match status" value="2"/>
</dbReference>
<dbReference type="Proteomes" id="UP000515928">
    <property type="component" value="Chromosome"/>
</dbReference>
<name>A0A7G9RWB1_9FIRM</name>
<evidence type="ECO:0000256" key="1">
    <source>
        <dbReference type="ARBA" id="ARBA00010990"/>
    </source>
</evidence>
<sequence length="202" mass="23452">MNLNLYDYVFSTQNLSAAENNQFLVNSLQNFDPDFSAEKIIRDEFGKPYIIHNPFFFSLSHSNDLLVIACSSSPIGIDCEFHKERKFEAISNRYYADEEQIFAKNDIANFYQVWCQKEALLKTIGVGIRIDLKSLNSFAHQQDLEFNHKLYSFAPLLTDIHLIDKYTVVVNHTKPLKLFKGFLFIAKIYKLIFTIGIYKIQG</sequence>
<reference evidence="4 5" key="1">
    <citation type="submission" date="2020-08" db="EMBL/GenBank/DDBJ databases">
        <title>Genome sequence of Erysipelothrix inopinata DSM 15511T.</title>
        <authorList>
            <person name="Hyun D.-W."/>
            <person name="Bae J.-W."/>
        </authorList>
    </citation>
    <scope>NUCLEOTIDE SEQUENCE [LARGE SCALE GENOMIC DNA]</scope>
    <source>
        <strain evidence="4 5">DSM 15511</strain>
    </source>
</reference>
<dbReference type="KEGG" id="eio:H9L01_05700"/>
<comment type="similarity">
    <text evidence="1">Belongs to the P-Pant transferase superfamily. Gsp/Sfp/HetI/AcpT family.</text>
</comment>
<dbReference type="GO" id="GO:0008897">
    <property type="term" value="F:holo-[acyl-carrier-protein] synthase activity"/>
    <property type="evidence" value="ECO:0007669"/>
    <property type="project" value="InterPro"/>
</dbReference>
<organism evidence="4 5">
    <name type="scientific">Erysipelothrix inopinata</name>
    <dbReference type="NCBI Taxonomy" id="225084"/>
    <lineage>
        <taxon>Bacteria</taxon>
        <taxon>Bacillati</taxon>
        <taxon>Bacillota</taxon>
        <taxon>Erysipelotrichia</taxon>
        <taxon>Erysipelotrichales</taxon>
        <taxon>Erysipelotrichaceae</taxon>
        <taxon>Erysipelothrix</taxon>
    </lineage>
</organism>
<keyword evidence="5" id="KW-1185">Reference proteome</keyword>
<evidence type="ECO:0000256" key="2">
    <source>
        <dbReference type="ARBA" id="ARBA00022679"/>
    </source>
</evidence>
<accession>A0A7G9RWB1</accession>
<dbReference type="GO" id="GO:0019878">
    <property type="term" value="P:lysine biosynthetic process via aminoadipic acid"/>
    <property type="evidence" value="ECO:0007669"/>
    <property type="project" value="TreeGrafter"/>
</dbReference>